<accession>A0ABW2BJJ6</accession>
<organism evidence="3 4">
    <name type="scientific">Methylobacterium komagatae</name>
    <dbReference type="NCBI Taxonomy" id="374425"/>
    <lineage>
        <taxon>Bacteria</taxon>
        <taxon>Pseudomonadati</taxon>
        <taxon>Pseudomonadota</taxon>
        <taxon>Alphaproteobacteria</taxon>
        <taxon>Hyphomicrobiales</taxon>
        <taxon>Methylobacteriaceae</taxon>
        <taxon>Methylobacterium</taxon>
    </lineage>
</organism>
<proteinExistence type="predicted"/>
<evidence type="ECO:0000313" key="4">
    <source>
        <dbReference type="Proteomes" id="UP001596292"/>
    </source>
</evidence>
<protein>
    <submittedName>
        <fullName evidence="3">NTP transferase domain-containing protein</fullName>
    </submittedName>
</protein>
<dbReference type="RefSeq" id="WP_378970073.1">
    <property type="nucleotide sequence ID" value="NZ_JBHSWN010000001.1"/>
</dbReference>
<keyword evidence="3" id="KW-0808">Transferase</keyword>
<dbReference type="PANTHER" id="PTHR43777">
    <property type="entry name" value="MOLYBDENUM COFACTOR CYTIDYLYLTRANSFERASE"/>
    <property type="match status" value="1"/>
</dbReference>
<dbReference type="PANTHER" id="PTHR43777:SF1">
    <property type="entry name" value="MOLYBDENUM COFACTOR CYTIDYLYLTRANSFERASE"/>
    <property type="match status" value="1"/>
</dbReference>
<comment type="caution">
    <text evidence="3">The sequence shown here is derived from an EMBL/GenBank/DDBJ whole genome shotgun (WGS) entry which is preliminary data.</text>
</comment>
<dbReference type="InterPro" id="IPR029044">
    <property type="entry name" value="Nucleotide-diphossugar_trans"/>
</dbReference>
<feature type="domain" description="MobA-like NTP transferase" evidence="2">
    <location>
        <begin position="7"/>
        <end position="166"/>
    </location>
</feature>
<sequence length="197" mass="19933">MIRIGTILLAAGRGTRFGAQPKMLADFGGRPLVRLAAEAALAARPRPVVAVLGAHADAVEAALTGLDLTCVRNEAYSEGLSSSLKAGLAALPVCDAAIVMLGDMPLVGAALIDRLADAFENGGSTAAAVVPVHEGTRGNPVLLNLRVLADGLSALRGDRGAGPLLTGRADIIEIEAEPGITLDVDTPDALAAARNFA</sequence>
<reference evidence="4" key="1">
    <citation type="journal article" date="2019" name="Int. J. Syst. Evol. Microbiol.">
        <title>The Global Catalogue of Microorganisms (GCM) 10K type strain sequencing project: providing services to taxonomists for standard genome sequencing and annotation.</title>
        <authorList>
            <consortium name="The Broad Institute Genomics Platform"/>
            <consortium name="The Broad Institute Genome Sequencing Center for Infectious Disease"/>
            <person name="Wu L."/>
            <person name="Ma J."/>
        </authorList>
    </citation>
    <scope>NUCLEOTIDE SEQUENCE [LARGE SCALE GENOMIC DNA]</scope>
    <source>
        <strain evidence="4">CCUG 48316</strain>
    </source>
</reference>
<dbReference type="SUPFAM" id="SSF53448">
    <property type="entry name" value="Nucleotide-diphospho-sugar transferases"/>
    <property type="match status" value="1"/>
</dbReference>
<dbReference type="Gene3D" id="3.90.550.10">
    <property type="entry name" value="Spore Coat Polysaccharide Biosynthesis Protein SpsA, Chain A"/>
    <property type="match status" value="1"/>
</dbReference>
<keyword evidence="1" id="KW-0460">Magnesium</keyword>
<evidence type="ECO:0000256" key="1">
    <source>
        <dbReference type="ARBA" id="ARBA00022842"/>
    </source>
</evidence>
<gene>
    <name evidence="3" type="ORF">ACFQE0_12560</name>
</gene>
<dbReference type="Proteomes" id="UP001596292">
    <property type="component" value="Unassembled WGS sequence"/>
</dbReference>
<evidence type="ECO:0000313" key="3">
    <source>
        <dbReference type="EMBL" id="MFC6790370.1"/>
    </source>
</evidence>
<evidence type="ECO:0000259" key="2">
    <source>
        <dbReference type="Pfam" id="PF12804"/>
    </source>
</evidence>
<dbReference type="EMBL" id="JBHSWN010000001">
    <property type="protein sequence ID" value="MFC6790370.1"/>
    <property type="molecule type" value="Genomic_DNA"/>
</dbReference>
<keyword evidence="4" id="KW-1185">Reference proteome</keyword>
<dbReference type="CDD" id="cd04182">
    <property type="entry name" value="GT_2_like_f"/>
    <property type="match status" value="1"/>
</dbReference>
<dbReference type="GO" id="GO:0016740">
    <property type="term" value="F:transferase activity"/>
    <property type="evidence" value="ECO:0007669"/>
    <property type="project" value="UniProtKB-KW"/>
</dbReference>
<dbReference type="InterPro" id="IPR025877">
    <property type="entry name" value="MobA-like_NTP_Trfase"/>
</dbReference>
<dbReference type="Pfam" id="PF12804">
    <property type="entry name" value="NTP_transf_3"/>
    <property type="match status" value="1"/>
</dbReference>
<name>A0ABW2BJJ6_9HYPH</name>